<dbReference type="Proteomes" id="UP000440041">
    <property type="component" value="Unassembled WGS sequence"/>
</dbReference>
<keyword evidence="1" id="KW-0067">ATP-binding</keyword>
<dbReference type="Gene3D" id="3.40.50.300">
    <property type="entry name" value="P-loop containing nucleotide triphosphate hydrolases"/>
    <property type="match status" value="1"/>
</dbReference>
<proteinExistence type="predicted"/>
<sequence>MRNAEDRKRIIVAGAGTGKTTLLRNIAVESYTNKSVLYLTYTEANASEFRAAVIDKLGHLPTNITIMTWFSFLLAHGVRPFPAQSFTHRVDRMLFNNNEPRRRSGVTRGMEEYFCAKPGVVYRTSLADLAVYCNEQWGGEVIHRICAIYDVILVDEAQDLAGYDYDFILAMMNNADDMVVVGDPRQQTFRTCWKAKYKNLHDIFEFFECKTSYGLDTTTLSVTYRCSADVMRYANRLYPEYQPVRPSDERLAKPKGKVTVLKKKDFAAWVDARTERPTILTWNNKVADTFDCHRMNMGESKGLTLGDVAIFATGEMKKWIQDKTTILADETKAKLYVALTRASGDLCLVI</sequence>
<dbReference type="InterPro" id="IPR000212">
    <property type="entry name" value="DNA_helicase_UvrD/REP"/>
</dbReference>
<dbReference type="AlphaFoldDB" id="A0A6A2VDS7"/>
<dbReference type="Pfam" id="PF13245">
    <property type="entry name" value="AAA_19"/>
    <property type="match status" value="1"/>
</dbReference>
<name>A0A6A2VDS7_9BIFI</name>
<dbReference type="OrthoDB" id="5107704at2"/>
<evidence type="ECO:0000313" key="2">
    <source>
        <dbReference type="Proteomes" id="UP000440041"/>
    </source>
</evidence>
<keyword evidence="1" id="KW-0547">Nucleotide-binding</keyword>
<dbReference type="EMBL" id="WBSO01000011">
    <property type="protein sequence ID" value="KAB8296601.1"/>
    <property type="molecule type" value="Genomic_DNA"/>
</dbReference>
<protein>
    <submittedName>
        <fullName evidence="1">ATP-dependent DNA helicase</fullName>
    </submittedName>
</protein>
<dbReference type="SUPFAM" id="SSF52540">
    <property type="entry name" value="P-loop containing nucleoside triphosphate hydrolases"/>
    <property type="match status" value="1"/>
</dbReference>
<organism evidence="1 2">
    <name type="scientific">Bifidobacterium apri</name>
    <dbReference type="NCBI Taxonomy" id="1769423"/>
    <lineage>
        <taxon>Bacteria</taxon>
        <taxon>Bacillati</taxon>
        <taxon>Actinomycetota</taxon>
        <taxon>Actinomycetes</taxon>
        <taxon>Bifidobacteriales</taxon>
        <taxon>Bifidobacteriaceae</taxon>
        <taxon>Bifidobacterium</taxon>
    </lineage>
</organism>
<reference evidence="1 2" key="1">
    <citation type="submission" date="2019-09" db="EMBL/GenBank/DDBJ databases">
        <title>Characterization of the phylogenetic diversity of two novel species belonging to the genus Bifidobacterium: Bifidobacterium cebidarum sp. nov. and Bifidobacterium leontopitheci sp. nov.</title>
        <authorList>
            <person name="Lugli G.A."/>
            <person name="Duranti S."/>
            <person name="Milani C."/>
            <person name="Turroni F."/>
            <person name="Ventura M."/>
        </authorList>
    </citation>
    <scope>NUCLEOTIDE SEQUENCE [LARGE SCALE GENOMIC DNA]</scope>
    <source>
        <strain evidence="1 2">DSM 100238</strain>
    </source>
</reference>
<gene>
    <name evidence="1" type="ORF">DSM100238_1364</name>
</gene>
<dbReference type="RefSeq" id="WP_152355929.1">
    <property type="nucleotide sequence ID" value="NZ_JBHLXF010000030.1"/>
</dbReference>
<keyword evidence="1" id="KW-0347">Helicase</keyword>
<accession>A0A6A2VDS7</accession>
<keyword evidence="2" id="KW-1185">Reference proteome</keyword>
<dbReference type="GO" id="GO:0003678">
    <property type="term" value="F:DNA helicase activity"/>
    <property type="evidence" value="ECO:0007669"/>
    <property type="project" value="InterPro"/>
</dbReference>
<evidence type="ECO:0000313" key="1">
    <source>
        <dbReference type="EMBL" id="KAB8296601.1"/>
    </source>
</evidence>
<dbReference type="InterPro" id="IPR027417">
    <property type="entry name" value="P-loop_NTPase"/>
</dbReference>
<dbReference type="GO" id="GO:0003677">
    <property type="term" value="F:DNA binding"/>
    <property type="evidence" value="ECO:0007669"/>
    <property type="project" value="InterPro"/>
</dbReference>
<dbReference type="GO" id="GO:0005524">
    <property type="term" value="F:ATP binding"/>
    <property type="evidence" value="ECO:0007669"/>
    <property type="project" value="InterPro"/>
</dbReference>
<comment type="caution">
    <text evidence="1">The sequence shown here is derived from an EMBL/GenBank/DDBJ whole genome shotgun (WGS) entry which is preliminary data.</text>
</comment>
<keyword evidence="1" id="KW-0378">Hydrolase</keyword>
<dbReference type="PANTHER" id="PTHR11070">
    <property type="entry name" value="UVRD / RECB / PCRA DNA HELICASE FAMILY MEMBER"/>
    <property type="match status" value="1"/>
</dbReference>